<evidence type="ECO:0000256" key="8">
    <source>
        <dbReference type="ARBA" id="ARBA00022840"/>
    </source>
</evidence>
<proteinExistence type="inferred from homology"/>
<reference evidence="11 12" key="1">
    <citation type="journal article" date="2016" name="Nat. Commun.">
        <title>Thousands of microbial genomes shed light on interconnected biogeochemical processes in an aquifer system.</title>
        <authorList>
            <person name="Anantharaman K."/>
            <person name="Brown C.T."/>
            <person name="Hug L.A."/>
            <person name="Sharon I."/>
            <person name="Castelle C.J."/>
            <person name="Probst A.J."/>
            <person name="Thomas B.C."/>
            <person name="Singh A."/>
            <person name="Wilkins M.J."/>
            <person name="Karaoz U."/>
            <person name="Brodie E.L."/>
            <person name="Williams K.H."/>
            <person name="Hubbard S.S."/>
            <person name="Banfield J.F."/>
        </authorList>
    </citation>
    <scope>NUCLEOTIDE SEQUENCE [LARGE SCALE GENOMIC DNA]</scope>
</reference>
<dbReference type="NCBIfam" id="TIGR00150">
    <property type="entry name" value="T6A_YjeE"/>
    <property type="match status" value="1"/>
</dbReference>
<evidence type="ECO:0000313" key="12">
    <source>
        <dbReference type="Proteomes" id="UP000178170"/>
    </source>
</evidence>
<evidence type="ECO:0000256" key="2">
    <source>
        <dbReference type="ARBA" id="ARBA00007599"/>
    </source>
</evidence>
<dbReference type="Proteomes" id="UP000178170">
    <property type="component" value="Unassembled WGS sequence"/>
</dbReference>
<evidence type="ECO:0000256" key="9">
    <source>
        <dbReference type="ARBA" id="ARBA00022842"/>
    </source>
</evidence>
<dbReference type="Gene3D" id="3.40.50.300">
    <property type="entry name" value="P-loop containing nucleotide triphosphate hydrolases"/>
    <property type="match status" value="1"/>
</dbReference>
<evidence type="ECO:0000256" key="7">
    <source>
        <dbReference type="ARBA" id="ARBA00022741"/>
    </source>
</evidence>
<organism evidence="11 12">
    <name type="scientific">Candidatus Wildermuthbacteria bacterium RIFCSPHIGHO2_01_FULL_48_27b</name>
    <dbReference type="NCBI Taxonomy" id="1802447"/>
    <lineage>
        <taxon>Bacteria</taxon>
        <taxon>Candidatus Wildermuthiibacteriota</taxon>
    </lineage>
</organism>
<dbReference type="GO" id="GO:0005737">
    <property type="term" value="C:cytoplasm"/>
    <property type="evidence" value="ECO:0007669"/>
    <property type="project" value="UniProtKB-SubCell"/>
</dbReference>
<sequence>MKVFVSSSTRKTQHFAKQFARDILKPREGTRGALVVGLRGPLGSGKTTFAQGFARGLGVTGKILSPTFVIIKRYKIPDSGSLFHTLYHIDCYRIEGTHDILELGWKELVSNPKHIVLVEWPERIQNILPKDALLLEFEAKGERARAISLVH</sequence>
<dbReference type="SUPFAM" id="SSF52540">
    <property type="entry name" value="P-loop containing nucleoside triphosphate hydrolases"/>
    <property type="match status" value="1"/>
</dbReference>
<dbReference type="GO" id="GO:0005524">
    <property type="term" value="F:ATP binding"/>
    <property type="evidence" value="ECO:0007669"/>
    <property type="project" value="UniProtKB-KW"/>
</dbReference>
<keyword evidence="4" id="KW-0963">Cytoplasm</keyword>
<accession>A0A1G2QTY6</accession>
<dbReference type="GO" id="GO:0002949">
    <property type="term" value="P:tRNA threonylcarbamoyladenosine modification"/>
    <property type="evidence" value="ECO:0007669"/>
    <property type="project" value="InterPro"/>
</dbReference>
<evidence type="ECO:0000256" key="6">
    <source>
        <dbReference type="ARBA" id="ARBA00022723"/>
    </source>
</evidence>
<dbReference type="GO" id="GO:0016740">
    <property type="term" value="F:transferase activity"/>
    <property type="evidence" value="ECO:0007669"/>
    <property type="project" value="UniProtKB-KW"/>
</dbReference>
<evidence type="ECO:0000256" key="10">
    <source>
        <dbReference type="ARBA" id="ARBA00032441"/>
    </source>
</evidence>
<name>A0A1G2QTY6_9BACT</name>
<dbReference type="InterPro" id="IPR027417">
    <property type="entry name" value="P-loop_NTPase"/>
</dbReference>
<keyword evidence="6" id="KW-0479">Metal-binding</keyword>
<dbReference type="PANTHER" id="PTHR33540:SF2">
    <property type="entry name" value="TRNA THREONYLCARBAMOYLADENOSINE BIOSYNTHESIS PROTEIN TSAE"/>
    <property type="match status" value="1"/>
</dbReference>
<keyword evidence="8" id="KW-0067">ATP-binding</keyword>
<evidence type="ECO:0000256" key="3">
    <source>
        <dbReference type="ARBA" id="ARBA00019010"/>
    </source>
</evidence>
<comment type="caution">
    <text evidence="11">The sequence shown here is derived from an EMBL/GenBank/DDBJ whole genome shotgun (WGS) entry which is preliminary data.</text>
</comment>
<keyword evidence="5" id="KW-0819">tRNA processing</keyword>
<evidence type="ECO:0000256" key="1">
    <source>
        <dbReference type="ARBA" id="ARBA00004496"/>
    </source>
</evidence>
<keyword evidence="7" id="KW-0547">Nucleotide-binding</keyword>
<dbReference type="InterPro" id="IPR003442">
    <property type="entry name" value="T6A_TsaE"/>
</dbReference>
<evidence type="ECO:0000256" key="4">
    <source>
        <dbReference type="ARBA" id="ARBA00022490"/>
    </source>
</evidence>
<gene>
    <name evidence="11" type="ORF">A2843_01535</name>
</gene>
<comment type="similarity">
    <text evidence="2">Belongs to the TsaE family.</text>
</comment>
<dbReference type="PANTHER" id="PTHR33540">
    <property type="entry name" value="TRNA THREONYLCARBAMOYLADENOSINE BIOSYNTHESIS PROTEIN TSAE"/>
    <property type="match status" value="1"/>
</dbReference>
<dbReference type="EMBL" id="MHTS01000023">
    <property type="protein sequence ID" value="OHA63973.1"/>
    <property type="molecule type" value="Genomic_DNA"/>
</dbReference>
<keyword evidence="11" id="KW-0808">Transferase</keyword>
<evidence type="ECO:0000256" key="5">
    <source>
        <dbReference type="ARBA" id="ARBA00022694"/>
    </source>
</evidence>
<keyword evidence="9" id="KW-0460">Magnesium</keyword>
<evidence type="ECO:0000313" key="11">
    <source>
        <dbReference type="EMBL" id="OHA63973.1"/>
    </source>
</evidence>
<dbReference type="AlphaFoldDB" id="A0A1G2QTY6"/>
<protein>
    <recommendedName>
        <fullName evidence="3">tRNA threonylcarbamoyladenosine biosynthesis protein TsaE</fullName>
    </recommendedName>
    <alternativeName>
        <fullName evidence="10">t(6)A37 threonylcarbamoyladenosine biosynthesis protein TsaE</fullName>
    </alternativeName>
</protein>
<dbReference type="GO" id="GO:0046872">
    <property type="term" value="F:metal ion binding"/>
    <property type="evidence" value="ECO:0007669"/>
    <property type="project" value="UniProtKB-KW"/>
</dbReference>
<dbReference type="Pfam" id="PF02367">
    <property type="entry name" value="TsaE"/>
    <property type="match status" value="1"/>
</dbReference>
<comment type="subcellular location">
    <subcellularLocation>
        <location evidence="1">Cytoplasm</location>
    </subcellularLocation>
</comment>